<dbReference type="Pfam" id="PF07702">
    <property type="entry name" value="UTRA"/>
    <property type="match status" value="1"/>
</dbReference>
<comment type="caution">
    <text evidence="2">The sequence shown here is derived from an EMBL/GenBank/DDBJ whole genome shotgun (WGS) entry which is preliminary data.</text>
</comment>
<dbReference type="SUPFAM" id="SSF64288">
    <property type="entry name" value="Chorismate lyase-like"/>
    <property type="match status" value="1"/>
</dbReference>
<evidence type="ECO:0000313" key="2">
    <source>
        <dbReference type="EMBL" id="GAA4739341.1"/>
    </source>
</evidence>
<reference evidence="3" key="1">
    <citation type="journal article" date="2019" name="Int. J. Syst. Evol. Microbiol.">
        <title>The Global Catalogue of Microorganisms (GCM) 10K type strain sequencing project: providing services to taxonomists for standard genome sequencing and annotation.</title>
        <authorList>
            <consortium name="The Broad Institute Genomics Platform"/>
            <consortium name="The Broad Institute Genome Sequencing Center for Infectious Disease"/>
            <person name="Wu L."/>
            <person name="Ma J."/>
        </authorList>
    </citation>
    <scope>NUCLEOTIDE SEQUENCE [LARGE SCALE GENOMIC DNA]</scope>
    <source>
        <strain evidence="3">JCM 18077</strain>
    </source>
</reference>
<name>A0ABP8YTP6_9ACTN</name>
<evidence type="ECO:0000313" key="3">
    <source>
        <dbReference type="Proteomes" id="UP001500822"/>
    </source>
</evidence>
<organism evidence="2 3">
    <name type="scientific">Gordonia alkaliphila</name>
    <dbReference type="NCBI Taxonomy" id="1053547"/>
    <lineage>
        <taxon>Bacteria</taxon>
        <taxon>Bacillati</taxon>
        <taxon>Actinomycetota</taxon>
        <taxon>Actinomycetes</taxon>
        <taxon>Mycobacteriales</taxon>
        <taxon>Gordoniaceae</taxon>
        <taxon>Gordonia</taxon>
    </lineage>
</organism>
<protein>
    <recommendedName>
        <fullName evidence="1">UbiC transcription regulator-associated domain-containing protein</fullName>
    </recommendedName>
</protein>
<dbReference type="Gene3D" id="3.40.1410.10">
    <property type="entry name" value="Chorismate lyase-like"/>
    <property type="match status" value="1"/>
</dbReference>
<dbReference type="InterPro" id="IPR011663">
    <property type="entry name" value="UTRA"/>
</dbReference>
<sequence>MEFDPDAGSLNHFLLATGVDLDSARHRVDAVAADVEDAEQLGVPVGSPLLRACQITADSTSRILESADVRYVPGHILDAVADLPALVAPASAVALA</sequence>
<proteinExistence type="predicted"/>
<evidence type="ECO:0000259" key="1">
    <source>
        <dbReference type="Pfam" id="PF07702"/>
    </source>
</evidence>
<gene>
    <name evidence="2" type="ORF">GCM10023217_03910</name>
</gene>
<dbReference type="EMBL" id="BAABIE010000002">
    <property type="protein sequence ID" value="GAA4739341.1"/>
    <property type="molecule type" value="Genomic_DNA"/>
</dbReference>
<dbReference type="Proteomes" id="UP001500822">
    <property type="component" value="Unassembled WGS sequence"/>
</dbReference>
<accession>A0ABP8YTP6</accession>
<dbReference type="InterPro" id="IPR028978">
    <property type="entry name" value="Chorismate_lyase_/UTRA_dom_sf"/>
</dbReference>
<keyword evidence="3" id="KW-1185">Reference proteome</keyword>
<feature type="domain" description="UbiC transcription regulator-associated" evidence="1">
    <location>
        <begin position="4"/>
        <end position="72"/>
    </location>
</feature>